<dbReference type="SUPFAM" id="SSF63829">
    <property type="entry name" value="Calcium-dependent phosphotriesterase"/>
    <property type="match status" value="1"/>
</dbReference>
<proteinExistence type="inferred from homology"/>
<evidence type="ECO:0000256" key="2">
    <source>
        <dbReference type="ARBA" id="ARBA00009191"/>
    </source>
</evidence>
<keyword evidence="3" id="KW-1003">Cell membrane</keyword>
<name>A0A1C3VJ68_9BRAD</name>
<keyword evidence="6 9" id="KW-1133">Transmembrane helix</keyword>
<feature type="domain" description="Strictosidine synthase conserved region" evidence="10">
    <location>
        <begin position="480"/>
        <end position="566"/>
    </location>
</feature>
<accession>A0A1C3VJ68</accession>
<dbReference type="CDD" id="cd06579">
    <property type="entry name" value="TM_PBP1_transp_AraH_like"/>
    <property type="match status" value="1"/>
</dbReference>
<dbReference type="GO" id="GO:0022857">
    <property type="term" value="F:transmembrane transporter activity"/>
    <property type="evidence" value="ECO:0007669"/>
    <property type="project" value="InterPro"/>
</dbReference>
<keyword evidence="7 9" id="KW-0472">Membrane</keyword>
<dbReference type="AlphaFoldDB" id="A0A1C3VJ68"/>
<dbReference type="EMBL" id="FMAI01000004">
    <property type="protein sequence ID" value="SCB27759.1"/>
    <property type="molecule type" value="Genomic_DNA"/>
</dbReference>
<dbReference type="Pfam" id="PF03088">
    <property type="entry name" value="Str_synth"/>
    <property type="match status" value="1"/>
</dbReference>
<dbReference type="RefSeq" id="WP_091956287.1">
    <property type="nucleotide sequence ID" value="NZ_FMAI01000004.1"/>
</dbReference>
<dbReference type="Pfam" id="PF20067">
    <property type="entry name" value="SSL_N"/>
    <property type="match status" value="1"/>
</dbReference>
<keyword evidence="12" id="KW-1185">Reference proteome</keyword>
<evidence type="ECO:0000256" key="8">
    <source>
        <dbReference type="ARBA" id="ARBA00023180"/>
    </source>
</evidence>
<dbReference type="InterPro" id="IPR011042">
    <property type="entry name" value="6-blade_b-propeller_TolB-like"/>
</dbReference>
<evidence type="ECO:0000256" key="5">
    <source>
        <dbReference type="ARBA" id="ARBA00022692"/>
    </source>
</evidence>
<sequence>MRETLTRLRYRYWPDHLLGEILSKRWTETAIPVILLLIVGFALSRSLEHFLSASSLADTARQAGEIGFIGLGMALVVIVGGIDLSVGSIFALTDFCALYLLDVLNWPVPAVVVVTMIVGGLLGAVNGVLIGYLRLRAFITTLITLIIYRSAYDLLIQRYSNAIASAFPDIPSWDFIGGRSVFGIPSVALVYIVIAIFGHVFLTRLRPGWHITAIGGSRRSAYNSGIPVRRTIALCYVASGVLTSIGALFFAARLGTVGGDIGVGLEVIVLTATVLGGITLGGGKGSVVKSMVGVLVVLLVTNGLTAMNARGGVNRMALATILLAAAMVDIRWQKNRTRIISKVYVAPTYHALPPPPPTEIGSGGPFEQNDKLRDVSLIGLGRIEAPEDVILDRNDVLYAGSRHGDIIRFFPPDYERMEVFAHIGGQPLGMAFDKEDNLYVCIGGMGLYRITPDGTVEKATDETNRSIYSVNDDSRLRLADDLDITDDGLIFFSEATVRYEMDEWPVDGLEARGNGRIICYDTKTGTTHTALRGLKFPNGVAVASDGQSILFAETFGCSIKRYWFTGPKKGDVETVMDNLPGYPDNINLASDGNYWLALVGMRSPSLDLAWKMPGFRRRMAKRVPVDEWLFPNINTGCVVKFNEQGKILESFWDLKGLNHPMITSMREHRGYLYLGGIANNRIGRFKLDNADPDFVQYDKRWGKSS</sequence>
<reference evidence="12" key="1">
    <citation type="submission" date="2016-08" db="EMBL/GenBank/DDBJ databases">
        <authorList>
            <person name="Varghese N."/>
            <person name="Submissions Spin"/>
        </authorList>
    </citation>
    <scope>NUCLEOTIDE SEQUENCE [LARGE SCALE GENOMIC DNA]</scope>
    <source>
        <strain evidence="12">ERR11</strain>
    </source>
</reference>
<feature type="transmembrane region" description="Helical" evidence="9">
    <location>
        <begin position="287"/>
        <end position="307"/>
    </location>
</feature>
<evidence type="ECO:0000313" key="12">
    <source>
        <dbReference type="Proteomes" id="UP000199184"/>
    </source>
</evidence>
<evidence type="ECO:0000256" key="1">
    <source>
        <dbReference type="ARBA" id="ARBA00004651"/>
    </source>
</evidence>
<dbReference type="PANTHER" id="PTHR10426:SF88">
    <property type="entry name" value="ADIPOCYTE PLASMA MEMBRANE-ASSOCIATED PROTEIN HEMOMUCIN-RELATED"/>
    <property type="match status" value="1"/>
</dbReference>
<dbReference type="InterPro" id="IPR001851">
    <property type="entry name" value="ABC_transp_permease"/>
</dbReference>
<dbReference type="InterPro" id="IPR018119">
    <property type="entry name" value="Strictosidine_synth_cons-reg"/>
</dbReference>
<feature type="transmembrane region" description="Helical" evidence="9">
    <location>
        <begin position="132"/>
        <end position="151"/>
    </location>
</feature>
<keyword evidence="5 9" id="KW-0812">Transmembrane</keyword>
<feature type="transmembrane region" description="Helical" evidence="9">
    <location>
        <begin position="233"/>
        <end position="255"/>
    </location>
</feature>
<gene>
    <name evidence="11" type="ORF">GA0061098_1004303</name>
</gene>
<dbReference type="GO" id="GO:0005886">
    <property type="term" value="C:plasma membrane"/>
    <property type="evidence" value="ECO:0007669"/>
    <property type="project" value="UniProtKB-SubCell"/>
</dbReference>
<dbReference type="Proteomes" id="UP000199184">
    <property type="component" value="Unassembled WGS sequence"/>
</dbReference>
<dbReference type="GO" id="GO:0016787">
    <property type="term" value="F:hydrolase activity"/>
    <property type="evidence" value="ECO:0007669"/>
    <property type="project" value="TreeGrafter"/>
</dbReference>
<feature type="transmembrane region" description="Helical" evidence="9">
    <location>
        <begin position="181"/>
        <end position="202"/>
    </location>
</feature>
<evidence type="ECO:0000256" key="9">
    <source>
        <dbReference type="SAM" id="Phobius"/>
    </source>
</evidence>
<comment type="similarity">
    <text evidence="2">Belongs to the strictosidine synthase family.</text>
</comment>
<dbReference type="Gene3D" id="2.120.10.30">
    <property type="entry name" value="TolB, C-terminal domain"/>
    <property type="match status" value="1"/>
</dbReference>
<evidence type="ECO:0000256" key="3">
    <source>
        <dbReference type="ARBA" id="ARBA00022475"/>
    </source>
</evidence>
<evidence type="ECO:0000313" key="11">
    <source>
        <dbReference type="EMBL" id="SCB27759.1"/>
    </source>
</evidence>
<keyword evidence="4" id="KW-0597">Phosphoprotein</keyword>
<evidence type="ECO:0000259" key="10">
    <source>
        <dbReference type="Pfam" id="PF03088"/>
    </source>
</evidence>
<keyword evidence="8" id="KW-0325">Glycoprotein</keyword>
<comment type="subcellular location">
    <subcellularLocation>
        <location evidence="1">Cell membrane</location>
        <topology evidence="1">Multi-pass membrane protein</topology>
    </subcellularLocation>
</comment>
<feature type="transmembrane region" description="Helical" evidence="9">
    <location>
        <begin position="104"/>
        <end position="125"/>
    </location>
</feature>
<feature type="transmembrane region" description="Helical" evidence="9">
    <location>
        <begin position="68"/>
        <end position="92"/>
    </location>
</feature>
<protein>
    <submittedName>
        <fullName evidence="11">Monosaccharide ABC transporter membrane protein, CUT2 family</fullName>
    </submittedName>
</protein>
<dbReference type="Pfam" id="PF02653">
    <property type="entry name" value="BPD_transp_2"/>
    <property type="match status" value="1"/>
</dbReference>
<dbReference type="PANTHER" id="PTHR10426">
    <property type="entry name" value="STRICTOSIDINE SYNTHASE-RELATED"/>
    <property type="match status" value="1"/>
</dbReference>
<evidence type="ECO:0000256" key="6">
    <source>
        <dbReference type="ARBA" id="ARBA00022989"/>
    </source>
</evidence>
<feature type="transmembrane region" description="Helical" evidence="9">
    <location>
        <begin position="261"/>
        <end position="280"/>
    </location>
</feature>
<evidence type="ECO:0000256" key="4">
    <source>
        <dbReference type="ARBA" id="ARBA00022553"/>
    </source>
</evidence>
<evidence type="ECO:0000256" key="7">
    <source>
        <dbReference type="ARBA" id="ARBA00023136"/>
    </source>
</evidence>
<organism evidence="11 12">
    <name type="scientific">Bradyrhizobium shewense</name>
    <dbReference type="NCBI Taxonomy" id="1761772"/>
    <lineage>
        <taxon>Bacteria</taxon>
        <taxon>Pseudomonadati</taxon>
        <taxon>Pseudomonadota</taxon>
        <taxon>Alphaproteobacteria</taxon>
        <taxon>Hyphomicrobiales</taxon>
        <taxon>Nitrobacteraceae</taxon>
        <taxon>Bradyrhizobium</taxon>
    </lineage>
</organism>
<dbReference type="FunFam" id="2.120.10.30:FF:000066">
    <property type="entry name" value="ABC transporter permease protein"/>
    <property type="match status" value="1"/>
</dbReference>